<evidence type="ECO:0000256" key="2">
    <source>
        <dbReference type="ARBA" id="ARBA00023125"/>
    </source>
</evidence>
<evidence type="ECO:0000313" key="11">
    <source>
        <dbReference type="Proteomes" id="UP000543424"/>
    </source>
</evidence>
<proteinExistence type="predicted"/>
<name>A0A0J2BJC5_ECOLX</name>
<dbReference type="GO" id="GO:0043565">
    <property type="term" value="F:sequence-specific DNA binding"/>
    <property type="evidence" value="ECO:0007669"/>
    <property type="project" value="InterPro"/>
</dbReference>
<dbReference type="InterPro" id="IPR009057">
    <property type="entry name" value="Homeodomain-like_sf"/>
</dbReference>
<evidence type="ECO:0000256" key="6">
    <source>
        <dbReference type="ARBA" id="ARBA00068931"/>
    </source>
</evidence>
<keyword evidence="1" id="KW-0805">Transcription regulation</keyword>
<evidence type="ECO:0000313" key="10">
    <source>
        <dbReference type="Proteomes" id="UP000531962"/>
    </source>
</evidence>
<keyword evidence="2" id="KW-0238">DNA-binding</keyword>
<dbReference type="PRINTS" id="PR00032">
    <property type="entry name" value="HTHARAC"/>
</dbReference>
<dbReference type="PANTHER" id="PTHR43280">
    <property type="entry name" value="ARAC-FAMILY TRANSCRIPTIONAL REGULATOR"/>
    <property type="match status" value="1"/>
</dbReference>
<dbReference type="Pfam" id="PF12833">
    <property type="entry name" value="HTH_18"/>
    <property type="match status" value="1"/>
</dbReference>
<dbReference type="AlphaFoldDB" id="A0A0J2BJC5"/>
<keyword evidence="4" id="KW-0804">Transcription</keyword>
<evidence type="ECO:0000256" key="3">
    <source>
        <dbReference type="ARBA" id="ARBA00023159"/>
    </source>
</evidence>
<dbReference type="FunFam" id="1.10.10.60:FF:000346">
    <property type="entry name" value="HTH-type transcriptional regulator ydeO"/>
    <property type="match status" value="1"/>
</dbReference>
<sequence length="253" mass="28916">MSLVCSVIFIHHAFNANILDKDYAFSDGEILMVDNAVRTHFEPYERHFKEIGFNENTIKKYLQCTNIQTVTMPVPAKFLRASNVPTGLLNEMIAYLNSEERNHHNFSELLLFSCLSIFATCKGFITLLTNGVLSVSGKVRNIVNMKLAHPWKLKDICDCLYISESLLKKKLKQEQTTFSQILLDARMQHAKNLIRVEGSVNKIAEQCGYASTSYFIYAFRKHFGNSPKRVSKEYRCQRHTGMNTDNTMSALAI</sequence>
<dbReference type="NCBIfam" id="NF007407">
    <property type="entry name" value="PRK09940.1"/>
    <property type="match status" value="1"/>
</dbReference>
<dbReference type="EMBL" id="AASKVF010000064">
    <property type="protein sequence ID" value="EFD6887526.1"/>
    <property type="molecule type" value="Genomic_DNA"/>
</dbReference>
<evidence type="ECO:0000256" key="1">
    <source>
        <dbReference type="ARBA" id="ARBA00023015"/>
    </source>
</evidence>
<evidence type="ECO:0000313" key="9">
    <source>
        <dbReference type="EMBL" id="EFH4962512.1"/>
    </source>
</evidence>
<dbReference type="Proteomes" id="UP000531962">
    <property type="component" value="Unassembled WGS sequence"/>
</dbReference>
<dbReference type="Proteomes" id="UP000543424">
    <property type="component" value="Unassembled WGS sequence"/>
</dbReference>
<dbReference type="EMBL" id="AASWBF010000032">
    <property type="protein sequence ID" value="EFH4962512.1"/>
    <property type="molecule type" value="Genomic_DNA"/>
</dbReference>
<dbReference type="InterPro" id="IPR018062">
    <property type="entry name" value="HTH_AraC-typ_CS"/>
</dbReference>
<evidence type="ECO:0000256" key="5">
    <source>
        <dbReference type="ARBA" id="ARBA00055559"/>
    </source>
</evidence>
<accession>A0A0J2BJC5</accession>
<gene>
    <name evidence="9" type="primary">ydeO</name>
    <name evidence="9" type="ORF">F9413_18580</name>
    <name evidence="8" type="ORF">FZU14_25810</name>
</gene>
<dbReference type="PROSITE" id="PS00041">
    <property type="entry name" value="HTH_ARAC_FAMILY_1"/>
    <property type="match status" value="1"/>
</dbReference>
<dbReference type="Gene3D" id="1.10.10.60">
    <property type="entry name" value="Homeodomain-like"/>
    <property type="match status" value="1"/>
</dbReference>
<dbReference type="PANTHER" id="PTHR43280:SF33">
    <property type="entry name" value="HTH-TYPE TRANSCRIPTIONAL REGULATOR APPY-RELATED"/>
    <property type="match status" value="1"/>
</dbReference>
<organism evidence="9 11">
    <name type="scientific">Escherichia coli</name>
    <dbReference type="NCBI Taxonomy" id="562"/>
    <lineage>
        <taxon>Bacteria</taxon>
        <taxon>Pseudomonadati</taxon>
        <taxon>Pseudomonadota</taxon>
        <taxon>Gammaproteobacteria</taxon>
        <taxon>Enterobacterales</taxon>
        <taxon>Enterobacteriaceae</taxon>
        <taxon>Escherichia</taxon>
    </lineage>
</organism>
<evidence type="ECO:0000256" key="4">
    <source>
        <dbReference type="ARBA" id="ARBA00023163"/>
    </source>
</evidence>
<keyword evidence="3" id="KW-0010">Activator</keyword>
<dbReference type="SMART" id="SM00342">
    <property type="entry name" value="HTH_ARAC"/>
    <property type="match status" value="1"/>
</dbReference>
<feature type="domain" description="HTH araC/xylS-type" evidence="7">
    <location>
        <begin position="137"/>
        <end position="233"/>
    </location>
</feature>
<dbReference type="InterPro" id="IPR020449">
    <property type="entry name" value="Tscrpt_reg_AraC-type_HTH"/>
</dbReference>
<reference evidence="9 11" key="1">
    <citation type="submission" date="2019-12" db="EMBL/GenBank/DDBJ databases">
        <authorList>
            <consortium name="NARMS: The National Antimicrobial Resistance Monitoring System"/>
        </authorList>
    </citation>
    <scope>NUCLEOTIDE SEQUENCE [LARGE SCALE GENOMIC DNA]</scope>
    <source>
        <strain evidence="8 10">19MD07CB01-EC</strain>
        <strain evidence="9 11">CVM N19EC0130</strain>
    </source>
</reference>
<comment type="caution">
    <text evidence="9">The sequence shown here is derived from an EMBL/GenBank/DDBJ whole genome shotgun (WGS) entry which is preliminary data.</text>
</comment>
<evidence type="ECO:0000313" key="8">
    <source>
        <dbReference type="EMBL" id="EFD6887526.1"/>
    </source>
</evidence>
<evidence type="ECO:0000259" key="7">
    <source>
        <dbReference type="PROSITE" id="PS01124"/>
    </source>
</evidence>
<dbReference type="SUPFAM" id="SSF46689">
    <property type="entry name" value="Homeodomain-like"/>
    <property type="match status" value="1"/>
</dbReference>
<dbReference type="PROSITE" id="PS01124">
    <property type="entry name" value="HTH_ARAC_FAMILY_2"/>
    <property type="match status" value="1"/>
</dbReference>
<protein>
    <recommendedName>
        <fullName evidence="6">HTH-type transcriptional regulator YdeO</fullName>
    </recommendedName>
</protein>
<dbReference type="GO" id="GO:0003700">
    <property type="term" value="F:DNA-binding transcription factor activity"/>
    <property type="evidence" value="ECO:0007669"/>
    <property type="project" value="InterPro"/>
</dbReference>
<dbReference type="InterPro" id="IPR018060">
    <property type="entry name" value="HTH_AraC"/>
</dbReference>
<comment type="function">
    <text evidence="5">Induces the expression of gadE and mdtEF. Could also regulate the expression of other genes involved in acid resistance.</text>
</comment>
<dbReference type="RefSeq" id="WP_000060464.1">
    <property type="nucleotide sequence ID" value="NZ_AP017610.1"/>
</dbReference>